<dbReference type="GO" id="GO:0005737">
    <property type="term" value="C:cytoplasm"/>
    <property type="evidence" value="ECO:0007669"/>
    <property type="project" value="TreeGrafter"/>
</dbReference>
<dbReference type="Gene3D" id="3.20.20.140">
    <property type="entry name" value="Metal-dependent hydrolases"/>
    <property type="match status" value="2"/>
</dbReference>
<feature type="transmembrane region" description="Helical" evidence="1">
    <location>
        <begin position="24"/>
        <end position="44"/>
    </location>
</feature>
<dbReference type="AlphaFoldDB" id="A0A0D7BAE1"/>
<gene>
    <name evidence="3" type="ORF">CYLTODRAFT_422517</name>
</gene>
<feature type="domain" description="Amidohydrolase-related" evidence="2">
    <location>
        <begin position="407"/>
        <end position="499"/>
    </location>
</feature>
<evidence type="ECO:0000313" key="3">
    <source>
        <dbReference type="EMBL" id="KIY67487.1"/>
    </source>
</evidence>
<dbReference type="InterPro" id="IPR050138">
    <property type="entry name" value="DHOase/Allantoinase_Hydrolase"/>
</dbReference>
<dbReference type="OrthoDB" id="10258955at2759"/>
<accession>A0A0D7BAE1</accession>
<keyword evidence="3" id="KW-0378">Hydrolase</keyword>
<dbReference type="Proteomes" id="UP000054007">
    <property type="component" value="Unassembled WGS sequence"/>
</dbReference>
<dbReference type="PANTHER" id="PTHR43668">
    <property type="entry name" value="ALLANTOINASE"/>
    <property type="match status" value="1"/>
</dbReference>
<dbReference type="InterPro" id="IPR032466">
    <property type="entry name" value="Metal_Hydrolase"/>
</dbReference>
<dbReference type="Pfam" id="PF01979">
    <property type="entry name" value="Amidohydro_1"/>
    <property type="match status" value="1"/>
</dbReference>
<proteinExistence type="predicted"/>
<name>A0A0D7BAE1_9AGAR</name>
<dbReference type="PANTHER" id="PTHR43668:SF5">
    <property type="entry name" value="AMIDOHYDROLASE 3 DOMAIN-CONTAINING PROTEIN"/>
    <property type="match status" value="1"/>
</dbReference>
<keyword evidence="1" id="KW-0812">Transmembrane</keyword>
<keyword evidence="1" id="KW-0472">Membrane</keyword>
<evidence type="ECO:0000256" key="1">
    <source>
        <dbReference type="SAM" id="Phobius"/>
    </source>
</evidence>
<keyword evidence="1" id="KW-1133">Transmembrane helix</keyword>
<dbReference type="InterPro" id="IPR011059">
    <property type="entry name" value="Metal-dep_hydrolase_composite"/>
</dbReference>
<dbReference type="SUPFAM" id="SSF51556">
    <property type="entry name" value="Metallo-dependent hydrolases"/>
    <property type="match status" value="1"/>
</dbReference>
<evidence type="ECO:0000259" key="2">
    <source>
        <dbReference type="Pfam" id="PF01979"/>
    </source>
</evidence>
<evidence type="ECO:0000313" key="4">
    <source>
        <dbReference type="Proteomes" id="UP000054007"/>
    </source>
</evidence>
<dbReference type="InterPro" id="IPR006680">
    <property type="entry name" value="Amidohydro-rel"/>
</dbReference>
<dbReference type="GO" id="GO:0006145">
    <property type="term" value="P:purine nucleobase catabolic process"/>
    <property type="evidence" value="ECO:0007669"/>
    <property type="project" value="TreeGrafter"/>
</dbReference>
<reference evidence="3 4" key="1">
    <citation type="journal article" date="2015" name="Fungal Genet. Biol.">
        <title>Evolution of novel wood decay mechanisms in Agaricales revealed by the genome sequences of Fistulina hepatica and Cylindrobasidium torrendii.</title>
        <authorList>
            <person name="Floudas D."/>
            <person name="Held B.W."/>
            <person name="Riley R."/>
            <person name="Nagy L.G."/>
            <person name="Koehler G."/>
            <person name="Ransdell A.S."/>
            <person name="Younus H."/>
            <person name="Chow J."/>
            <person name="Chiniquy J."/>
            <person name="Lipzen A."/>
            <person name="Tritt A."/>
            <person name="Sun H."/>
            <person name="Haridas S."/>
            <person name="LaButti K."/>
            <person name="Ohm R.A."/>
            <person name="Kues U."/>
            <person name="Blanchette R.A."/>
            <person name="Grigoriev I.V."/>
            <person name="Minto R.E."/>
            <person name="Hibbett D.S."/>
        </authorList>
    </citation>
    <scope>NUCLEOTIDE SEQUENCE [LARGE SCALE GENOMIC DNA]</scope>
    <source>
        <strain evidence="3 4">FP15055 ss-10</strain>
    </source>
</reference>
<keyword evidence="4" id="KW-1185">Reference proteome</keyword>
<protein>
    <submittedName>
        <fullName evidence="3">Composite domain of metallo-dependent hydrolase</fullName>
    </submittedName>
</protein>
<sequence length="931" mass="99655">MSEKTLPGYLHPRANGQPKRSTRIFGLFAGAALLSLGSLVSFTLSNNAEHRTTRIPLHAEETVLKCRQLLLPPGPPADFASRTISDRFVDGTKPVHIKNATIWTGGVDGHEVITGDILLDRGLIQGVGQLELSSYSELVEYDAQGAWVTPGLFDLHSHVGVYSLPRLDGAADGNSHNGNVQPWLRSLDGLNTHDTAFEAIIAGGITTGVVLPGSANSVGGQAFVVKYRPTAEKTPSAMLLEPPHSIVNGSYVDPTLPPRWRQMKHACGENPRRVYSQTRMDNIWDLREGYNKARVLKEKQDTYCASALAGEWEGLGEYPDDLQWEAFVDVLRGRVKIHNHCYEAVDLDNMVRLTNEFKFPIAAFHHAHETYLVPDALKRAYGGPPAAAIFATNGRYKREAYRGSEFAPKILADNGIQVVMKSDHPVLNSRYLAFEAQQAHYYGLPANLALASVITTPAKIAGMDHRVAAVKPGYDADVVVWDSHPLALGATPKQVWIDGIPQFETPHSVIKPASSQKSPETPNFEQEAKDAVQYDGLPPLKAATSNSGAVVFTNVSEMIIKKESNIITTFEDAGNNVVIVENGHITCSGSCAIAFSEEYANATFMDLQGGSISPGLTTFGSPLGLQHITQESSTGDGPAPNHLAGKVPGLLGPLPLVAAVDGLLYESRDMLLAYRHGVTTGISAPGGRGLVSGFSVAFSTGAGHKLEDGAVIQNSVAIHVTLSLDSSTSVSTQVAALRHLLLEEAAFEDVRKGLQTIVIHVDSADILATLILLKREVEGKTGTAIKLTVAGAAEAHLLAAELGEAGVGVILMPARSFPVKWEQQRVVLGPPLTAETPIGILRAHNVTVAIGVEEQWGARNTRFEVGWAALSASTELSRTEAIALASTELEELLGLTSPSSDLVVTQKGGLLDFESKVVAIISPTKGVVESF</sequence>
<dbReference type="EMBL" id="KN880525">
    <property type="protein sequence ID" value="KIY67487.1"/>
    <property type="molecule type" value="Genomic_DNA"/>
</dbReference>
<organism evidence="3 4">
    <name type="scientific">Cylindrobasidium torrendii FP15055 ss-10</name>
    <dbReference type="NCBI Taxonomy" id="1314674"/>
    <lineage>
        <taxon>Eukaryota</taxon>
        <taxon>Fungi</taxon>
        <taxon>Dikarya</taxon>
        <taxon>Basidiomycota</taxon>
        <taxon>Agaricomycotina</taxon>
        <taxon>Agaricomycetes</taxon>
        <taxon>Agaricomycetidae</taxon>
        <taxon>Agaricales</taxon>
        <taxon>Marasmiineae</taxon>
        <taxon>Physalacriaceae</taxon>
        <taxon>Cylindrobasidium</taxon>
    </lineage>
</organism>
<dbReference type="GO" id="GO:0004038">
    <property type="term" value="F:allantoinase activity"/>
    <property type="evidence" value="ECO:0007669"/>
    <property type="project" value="TreeGrafter"/>
</dbReference>
<dbReference type="SUPFAM" id="SSF51338">
    <property type="entry name" value="Composite domain of metallo-dependent hydrolases"/>
    <property type="match status" value="1"/>
</dbReference>